<dbReference type="Proteomes" id="UP000076154">
    <property type="component" value="Unassembled WGS sequence"/>
</dbReference>
<organism evidence="1 2">
    <name type="scientific">Hypsizygus marmoreus</name>
    <name type="common">White beech mushroom</name>
    <name type="synonym">Agaricus marmoreus</name>
    <dbReference type="NCBI Taxonomy" id="39966"/>
    <lineage>
        <taxon>Eukaryota</taxon>
        <taxon>Fungi</taxon>
        <taxon>Dikarya</taxon>
        <taxon>Basidiomycota</taxon>
        <taxon>Agaricomycotina</taxon>
        <taxon>Agaricomycetes</taxon>
        <taxon>Agaricomycetidae</taxon>
        <taxon>Agaricales</taxon>
        <taxon>Tricholomatineae</taxon>
        <taxon>Lyophyllaceae</taxon>
        <taxon>Hypsizygus</taxon>
    </lineage>
</organism>
<gene>
    <name evidence="1" type="ORF">Hypma_000464</name>
</gene>
<evidence type="ECO:0000313" key="1">
    <source>
        <dbReference type="EMBL" id="RDB18130.1"/>
    </source>
</evidence>
<proteinExistence type="predicted"/>
<keyword evidence="2" id="KW-1185">Reference proteome</keyword>
<reference evidence="1" key="1">
    <citation type="submission" date="2018-04" db="EMBL/GenBank/DDBJ databases">
        <title>Whole genome sequencing of Hypsizygus marmoreus.</title>
        <authorList>
            <person name="Choi I.-G."/>
            <person name="Min B."/>
            <person name="Kim J.-G."/>
            <person name="Kim S."/>
            <person name="Oh Y.-L."/>
            <person name="Kong W.-S."/>
            <person name="Park H."/>
            <person name="Jeong J."/>
            <person name="Song E.-S."/>
        </authorList>
    </citation>
    <scope>NUCLEOTIDE SEQUENCE [LARGE SCALE GENOMIC DNA]</scope>
    <source>
        <strain evidence="1">51987-8</strain>
    </source>
</reference>
<dbReference type="EMBL" id="LUEZ02000106">
    <property type="protein sequence ID" value="RDB18130.1"/>
    <property type="molecule type" value="Genomic_DNA"/>
</dbReference>
<dbReference type="InParanoid" id="A0A369JA89"/>
<sequence length="127" mass="13917">MATLKSCSRKTDPYLISNLTAASCPHFALSNSIDADELGGSMTCTREDTRWEAPRVDNHAFNFICFDEHTQSSICFISFHLSVYQSNMILSIPADYAGPELCPLPALPLAQQPLISKNLVVMASSAF</sequence>
<evidence type="ECO:0000313" key="2">
    <source>
        <dbReference type="Proteomes" id="UP000076154"/>
    </source>
</evidence>
<name>A0A369JA89_HYPMA</name>
<accession>A0A369JA89</accession>
<dbReference type="AlphaFoldDB" id="A0A369JA89"/>
<comment type="caution">
    <text evidence="1">The sequence shown here is derived from an EMBL/GenBank/DDBJ whole genome shotgun (WGS) entry which is preliminary data.</text>
</comment>
<dbReference type="PROSITE" id="PS51257">
    <property type="entry name" value="PROKAR_LIPOPROTEIN"/>
    <property type="match status" value="1"/>
</dbReference>
<protein>
    <submittedName>
        <fullName evidence="1">Uncharacterized protein</fullName>
    </submittedName>
</protein>